<sequence length="157" mass="16343">MATILNGSMNGLSLQSASGAKPIELSFPLPDAPTTHVNLHLTDNQNSLLVFLTTSTTESASGTAPLGSLIYAIPNTSNPRALPLTTPLVPHASTQDFATRVATALARKVSKPVYVGSSLSFSNAALGGVVEEEMRGLSRCIDVIVRCVDGKISHSVV</sequence>
<keyword evidence="2" id="KW-1185">Reference proteome</keyword>
<reference evidence="1" key="1">
    <citation type="journal article" date="2020" name="Stud. Mycol.">
        <title>101 Dothideomycetes genomes: a test case for predicting lifestyles and emergence of pathogens.</title>
        <authorList>
            <person name="Haridas S."/>
            <person name="Albert R."/>
            <person name="Binder M."/>
            <person name="Bloem J."/>
            <person name="Labutti K."/>
            <person name="Salamov A."/>
            <person name="Andreopoulos B."/>
            <person name="Baker S."/>
            <person name="Barry K."/>
            <person name="Bills G."/>
            <person name="Bluhm B."/>
            <person name="Cannon C."/>
            <person name="Castanera R."/>
            <person name="Culley D."/>
            <person name="Daum C."/>
            <person name="Ezra D."/>
            <person name="Gonzalez J."/>
            <person name="Henrissat B."/>
            <person name="Kuo A."/>
            <person name="Liang C."/>
            <person name="Lipzen A."/>
            <person name="Lutzoni F."/>
            <person name="Magnuson J."/>
            <person name="Mondo S."/>
            <person name="Nolan M."/>
            <person name="Ohm R."/>
            <person name="Pangilinan J."/>
            <person name="Park H.-J."/>
            <person name="Ramirez L."/>
            <person name="Alfaro M."/>
            <person name="Sun H."/>
            <person name="Tritt A."/>
            <person name="Yoshinaga Y."/>
            <person name="Zwiers L.-H."/>
            <person name="Turgeon B."/>
            <person name="Goodwin S."/>
            <person name="Spatafora J."/>
            <person name="Crous P."/>
            <person name="Grigoriev I."/>
        </authorList>
    </citation>
    <scope>NUCLEOTIDE SEQUENCE</scope>
    <source>
        <strain evidence="1">CBS 121739</strain>
    </source>
</reference>
<dbReference type="AlphaFoldDB" id="A0A6A6W2C7"/>
<proteinExistence type="predicted"/>
<evidence type="ECO:0000313" key="1">
    <source>
        <dbReference type="EMBL" id="KAF2757012.1"/>
    </source>
</evidence>
<dbReference type="RefSeq" id="XP_033599463.1">
    <property type="nucleotide sequence ID" value="XM_033747129.1"/>
</dbReference>
<dbReference type="GO" id="GO:0043248">
    <property type="term" value="P:proteasome assembly"/>
    <property type="evidence" value="ECO:0007669"/>
    <property type="project" value="InterPro"/>
</dbReference>
<accession>A0A6A6W2C7</accession>
<dbReference type="GeneID" id="54488183"/>
<dbReference type="Proteomes" id="UP000799437">
    <property type="component" value="Unassembled WGS sequence"/>
</dbReference>
<name>A0A6A6W2C7_9PEZI</name>
<protein>
    <recommendedName>
        <fullName evidence="3">Proteasome assembly chaperone 3</fullName>
    </recommendedName>
</protein>
<dbReference type="OrthoDB" id="5407417at2759"/>
<evidence type="ECO:0000313" key="2">
    <source>
        <dbReference type="Proteomes" id="UP000799437"/>
    </source>
</evidence>
<dbReference type="InterPro" id="IPR032157">
    <property type="entry name" value="PAC4"/>
</dbReference>
<gene>
    <name evidence="1" type="ORF">EJ05DRAFT_501555</name>
</gene>
<dbReference type="EMBL" id="ML996574">
    <property type="protein sequence ID" value="KAF2757012.1"/>
    <property type="molecule type" value="Genomic_DNA"/>
</dbReference>
<dbReference type="Pfam" id="PF16093">
    <property type="entry name" value="PAC4"/>
    <property type="match status" value="1"/>
</dbReference>
<dbReference type="Gene3D" id="3.30.230.100">
    <property type="match status" value="1"/>
</dbReference>
<organism evidence="1 2">
    <name type="scientific">Pseudovirgaria hyperparasitica</name>
    <dbReference type="NCBI Taxonomy" id="470096"/>
    <lineage>
        <taxon>Eukaryota</taxon>
        <taxon>Fungi</taxon>
        <taxon>Dikarya</taxon>
        <taxon>Ascomycota</taxon>
        <taxon>Pezizomycotina</taxon>
        <taxon>Dothideomycetes</taxon>
        <taxon>Dothideomycetes incertae sedis</taxon>
        <taxon>Acrospermales</taxon>
        <taxon>Acrospermaceae</taxon>
        <taxon>Pseudovirgaria</taxon>
    </lineage>
</organism>
<evidence type="ECO:0008006" key="3">
    <source>
        <dbReference type="Google" id="ProtNLM"/>
    </source>
</evidence>